<accession>A0A3N2BGE7</accession>
<dbReference type="InterPro" id="IPR041581">
    <property type="entry name" value="Glyoxalase_6"/>
</dbReference>
<proteinExistence type="predicted"/>
<comment type="caution">
    <text evidence="2">The sequence shown here is derived from an EMBL/GenBank/DDBJ whole genome shotgun (WGS) entry which is preliminary data.</text>
</comment>
<dbReference type="Proteomes" id="UP000280668">
    <property type="component" value="Unassembled WGS sequence"/>
</dbReference>
<dbReference type="AlphaFoldDB" id="A0A3N2BGE7"/>
<evidence type="ECO:0000259" key="1">
    <source>
        <dbReference type="Pfam" id="PF18029"/>
    </source>
</evidence>
<keyword evidence="3" id="KW-1185">Reference proteome</keyword>
<evidence type="ECO:0000313" key="3">
    <source>
        <dbReference type="Proteomes" id="UP000280668"/>
    </source>
</evidence>
<evidence type="ECO:0000313" key="2">
    <source>
        <dbReference type="EMBL" id="ROR74134.1"/>
    </source>
</evidence>
<dbReference type="EMBL" id="RKHK01000001">
    <property type="protein sequence ID" value="ROR74134.1"/>
    <property type="molecule type" value="Genomic_DNA"/>
</dbReference>
<sequence length="103" mass="10954">MKIISTTVTLDAAEVGTESAFWAAVFGGEVVGEGEYREIRAPDGTTPVGVQLAPGQVATNWPEHQARVHLDVVVEDIDSAHDHVLSLGATLLQRATGEETFNV</sequence>
<dbReference type="SUPFAM" id="SSF54593">
    <property type="entry name" value="Glyoxalase/Bleomycin resistance protein/Dihydroxybiphenyl dioxygenase"/>
    <property type="match status" value="1"/>
</dbReference>
<organism evidence="2 3">
    <name type="scientific">Bogoriella caseilytica</name>
    <dbReference type="NCBI Taxonomy" id="56055"/>
    <lineage>
        <taxon>Bacteria</taxon>
        <taxon>Bacillati</taxon>
        <taxon>Actinomycetota</taxon>
        <taxon>Actinomycetes</taxon>
        <taxon>Micrococcales</taxon>
        <taxon>Bogoriellaceae</taxon>
        <taxon>Bogoriella</taxon>
    </lineage>
</organism>
<dbReference type="RefSeq" id="WP_123304461.1">
    <property type="nucleotide sequence ID" value="NZ_RKHK01000001.1"/>
</dbReference>
<dbReference type="Pfam" id="PF18029">
    <property type="entry name" value="Glyoxalase_6"/>
    <property type="match status" value="1"/>
</dbReference>
<dbReference type="InterPro" id="IPR029068">
    <property type="entry name" value="Glyas_Bleomycin-R_OHBP_Dase"/>
</dbReference>
<gene>
    <name evidence="2" type="ORF">EDD31_2534</name>
</gene>
<dbReference type="Gene3D" id="3.10.180.10">
    <property type="entry name" value="2,3-Dihydroxybiphenyl 1,2-Dioxygenase, domain 1"/>
    <property type="match status" value="1"/>
</dbReference>
<dbReference type="OrthoDB" id="1645442at2"/>
<feature type="domain" description="Glyoxalase-like" evidence="1">
    <location>
        <begin position="8"/>
        <end position="98"/>
    </location>
</feature>
<protein>
    <recommendedName>
        <fullName evidence="1">Glyoxalase-like domain-containing protein</fullName>
    </recommendedName>
</protein>
<reference evidence="2 3" key="1">
    <citation type="submission" date="2018-11" db="EMBL/GenBank/DDBJ databases">
        <title>Sequencing the genomes of 1000 actinobacteria strains.</title>
        <authorList>
            <person name="Klenk H.-P."/>
        </authorList>
    </citation>
    <scope>NUCLEOTIDE SEQUENCE [LARGE SCALE GENOMIC DNA]</scope>
    <source>
        <strain evidence="2 3">DSM 11294</strain>
    </source>
</reference>
<name>A0A3N2BGE7_9MICO</name>